<evidence type="ECO:0000313" key="4">
    <source>
        <dbReference type="EMBL" id="KRU13318.1"/>
    </source>
</evidence>
<reference evidence="3 6" key="1">
    <citation type="journal article" date="2015" name="Genome Announc.">
        <title>Complete Genome Sequence of the Nitrogen-Fixing and Solvent-Producing Clostridium pasteurianum DSM 525.</title>
        <authorList>
            <person name="Poehlein A."/>
            <person name="Grosse-Honebrink A."/>
            <person name="Zhang Y."/>
            <person name="Minton N.P."/>
            <person name="Daniel R."/>
        </authorList>
    </citation>
    <scope>NUCLEOTIDE SEQUENCE [LARGE SCALE GENOMIC DNA]</scope>
    <source>
        <strain evidence="3">DSM 525</strain>
        <strain evidence="6">DSM 525 / ATCC 6013</strain>
    </source>
</reference>
<dbReference type="KEGG" id="cpat:CLPA_c05820"/>
<organism evidence="3 6">
    <name type="scientific">Clostridium pasteurianum DSM 525 = ATCC 6013</name>
    <dbReference type="NCBI Taxonomy" id="1262449"/>
    <lineage>
        <taxon>Bacteria</taxon>
        <taxon>Bacillati</taxon>
        <taxon>Bacillota</taxon>
        <taxon>Clostridia</taxon>
        <taxon>Eubacteriales</taxon>
        <taxon>Clostridiaceae</taxon>
        <taxon>Clostridium</taxon>
    </lineage>
</organism>
<reference evidence="4 5" key="3">
    <citation type="journal article" name="Genome Announc.">
        <title>Improved Draft Genome Sequence of Clostridium pasteurianum Strain ATCC 6013 (DSM 525) Using a Hybrid Next-Generation Sequencing Approach.</title>
        <authorList>
            <person name="Pyne M.E."/>
            <person name="Utturkar S."/>
            <person name="Brown S.D."/>
            <person name="Moo-Young M."/>
            <person name="Chung D.A."/>
            <person name="Chou C.P."/>
        </authorList>
    </citation>
    <scope>NUCLEOTIDE SEQUENCE [LARGE SCALE GENOMIC DNA]</scope>
    <source>
        <strain evidence="4 5">ATCC 6013</strain>
    </source>
</reference>
<evidence type="ECO:0000256" key="1">
    <source>
        <dbReference type="SAM" id="Phobius"/>
    </source>
</evidence>
<keyword evidence="1" id="KW-1133">Transmembrane helix</keyword>
<evidence type="ECO:0000313" key="5">
    <source>
        <dbReference type="Proteomes" id="UP000028042"/>
    </source>
</evidence>
<keyword evidence="1" id="KW-0472">Membrane</keyword>
<evidence type="ECO:0000313" key="6">
    <source>
        <dbReference type="Proteomes" id="UP000030905"/>
    </source>
</evidence>
<dbReference type="PANTHER" id="PTHR30050">
    <property type="entry name" value="CHROMOSOMAL REPLICATION INITIATOR PROTEIN DNAA"/>
    <property type="match status" value="1"/>
</dbReference>
<keyword evidence="3" id="KW-0547">Nucleotide-binding</keyword>
<gene>
    <name evidence="3" type="primary">istB1</name>
    <name evidence="3" type="ORF">CLPA_c05820</name>
    <name evidence="4" type="ORF">CP6013_02566</name>
</gene>
<dbReference type="Proteomes" id="UP000030905">
    <property type="component" value="Chromosome"/>
</dbReference>
<name>A0A0H3J1U9_CLOPA</name>
<dbReference type="Gene3D" id="3.40.50.300">
    <property type="entry name" value="P-loop containing nucleotide triphosphate hydrolases"/>
    <property type="match status" value="1"/>
</dbReference>
<dbReference type="AlphaFoldDB" id="A0A0H3J1U9"/>
<dbReference type="InterPro" id="IPR002611">
    <property type="entry name" value="IstB_ATP-bd"/>
</dbReference>
<accession>A0A0H3J1U9</accession>
<dbReference type="SUPFAM" id="SSF52540">
    <property type="entry name" value="P-loop containing nucleoside triphosphate hydrolases"/>
    <property type="match status" value="1"/>
</dbReference>
<keyword evidence="6" id="KW-1185">Reference proteome</keyword>
<dbReference type="NCBIfam" id="NF038214">
    <property type="entry name" value="IS21_help_AAA"/>
    <property type="match status" value="1"/>
</dbReference>
<protein>
    <submittedName>
        <fullName evidence="3">Insertion sequence IS21 putative ATP-binding protein</fullName>
    </submittedName>
    <submittedName>
        <fullName evidence="4">IstB domain protein ATP-binding protein</fullName>
    </submittedName>
</protein>
<sequence length="281" mass="32037">MDAKNSFISDIKTYAEIMKLGVIKSDIEQSIEDANTNNLSYEEFLYGLLQKKCDIRKYNLTQSRIRTASFPYKKYLEDLSIEDLPADAQLKLKHLSGLKFIKDGQNVILSGNCGTGKTHIAIALGIKACLEGYKVLFTTVPLFITQLKELKSTKSLRGYQNKLSKYDLVILDEFGYISSDKEGAELLFTNISLRAGQKSTIITTNLSFDRWGEIFGDPVMTAAMTDNMSKFPFMLQKPLCSIFIKQKFFIFAGLFFLYVYVCFESLFFKIIYIIPGQQKYI</sequence>
<dbReference type="GO" id="GO:0006260">
    <property type="term" value="P:DNA replication"/>
    <property type="evidence" value="ECO:0007669"/>
    <property type="project" value="TreeGrafter"/>
</dbReference>
<keyword evidence="3" id="KW-0067">ATP-binding</keyword>
<feature type="transmembrane region" description="Helical" evidence="1">
    <location>
        <begin position="248"/>
        <end position="274"/>
    </location>
</feature>
<evidence type="ECO:0000313" key="3">
    <source>
        <dbReference type="EMBL" id="AJA50670.1"/>
    </source>
</evidence>
<reference evidence="4" key="2">
    <citation type="submission" date="2015-10" db="EMBL/GenBank/DDBJ databases">
        <title>Improved Draft Genome Sequence of Clostridium pasteurianum Strain ATCC 6013 (DSM 525) Using a Hybrid Next-Generation Sequencing Approach.</title>
        <authorList>
            <person name="Pyne M.E."/>
            <person name="Utturkar S.M."/>
            <person name="Brown S.D."/>
            <person name="Moo-Young M."/>
            <person name="Chung D.A."/>
            <person name="Chou P.C."/>
        </authorList>
    </citation>
    <scope>NUCLEOTIDE SEQUENCE</scope>
    <source>
        <strain evidence="4">ATCC 6013</strain>
    </source>
</reference>
<proteinExistence type="predicted"/>
<evidence type="ECO:0000259" key="2">
    <source>
        <dbReference type="Pfam" id="PF01695"/>
    </source>
</evidence>
<dbReference type="InterPro" id="IPR047661">
    <property type="entry name" value="IstB"/>
</dbReference>
<keyword evidence="1" id="KW-0812">Transmembrane</keyword>
<dbReference type="InterPro" id="IPR027417">
    <property type="entry name" value="P-loop_NTPase"/>
</dbReference>
<dbReference type="PATRIC" id="fig|1262449.3.peg.479"/>
<dbReference type="GO" id="GO:0005524">
    <property type="term" value="F:ATP binding"/>
    <property type="evidence" value="ECO:0007669"/>
    <property type="project" value="UniProtKB-KW"/>
</dbReference>
<dbReference type="PANTHER" id="PTHR30050:SF4">
    <property type="entry name" value="ATP-BINDING PROTEIN RV3427C IN INSERTION SEQUENCE-RELATED"/>
    <property type="match status" value="1"/>
</dbReference>
<dbReference type="Proteomes" id="UP000028042">
    <property type="component" value="Unassembled WGS sequence"/>
</dbReference>
<dbReference type="EMBL" id="CP009268">
    <property type="protein sequence ID" value="AJA50670.1"/>
    <property type="molecule type" value="Genomic_DNA"/>
</dbReference>
<feature type="domain" description="IstB-like ATP-binding" evidence="2">
    <location>
        <begin position="17"/>
        <end position="228"/>
    </location>
</feature>
<dbReference type="EMBL" id="JPGY02000001">
    <property type="protein sequence ID" value="KRU13318.1"/>
    <property type="molecule type" value="Genomic_DNA"/>
</dbReference>
<dbReference type="CDD" id="cd00009">
    <property type="entry name" value="AAA"/>
    <property type="match status" value="1"/>
</dbReference>
<dbReference type="eggNOG" id="COG1484">
    <property type="taxonomic scope" value="Bacteria"/>
</dbReference>
<dbReference type="Pfam" id="PF01695">
    <property type="entry name" value="IstB_IS21"/>
    <property type="match status" value="1"/>
</dbReference>
<dbReference type="KEGG" id="cpae:CPAST_c05820"/>